<reference evidence="1 2" key="1">
    <citation type="journal article" date="2016" name="J. Microbiol.">
        <title>Dankookia rubra gen. nov., sp. nov., an alphaproteobacterium isolated from sediment of a shallow stream.</title>
        <authorList>
            <person name="Kim W.H."/>
            <person name="Kim D.H."/>
            <person name="Kang K."/>
            <person name="Ahn T.Y."/>
        </authorList>
    </citation>
    <scope>NUCLEOTIDE SEQUENCE [LARGE SCALE GENOMIC DNA]</scope>
    <source>
        <strain evidence="1 2">JCM30602</strain>
    </source>
</reference>
<dbReference type="OrthoDB" id="9807209at2"/>
<protein>
    <submittedName>
        <fullName evidence="1">Uncharacterized protein</fullName>
    </submittedName>
</protein>
<name>A0A4R5QFK9_9PROT</name>
<dbReference type="AlphaFoldDB" id="A0A4R5QFK9"/>
<evidence type="ECO:0000313" key="1">
    <source>
        <dbReference type="EMBL" id="TDH61331.1"/>
    </source>
</evidence>
<organism evidence="1 2">
    <name type="scientific">Dankookia rubra</name>
    <dbReference type="NCBI Taxonomy" id="1442381"/>
    <lineage>
        <taxon>Bacteria</taxon>
        <taxon>Pseudomonadati</taxon>
        <taxon>Pseudomonadota</taxon>
        <taxon>Alphaproteobacteria</taxon>
        <taxon>Acetobacterales</taxon>
        <taxon>Roseomonadaceae</taxon>
        <taxon>Dankookia</taxon>
    </lineage>
</organism>
<evidence type="ECO:0000313" key="2">
    <source>
        <dbReference type="Proteomes" id="UP000295096"/>
    </source>
</evidence>
<comment type="caution">
    <text evidence="1">The sequence shown here is derived from an EMBL/GenBank/DDBJ whole genome shotgun (WGS) entry which is preliminary data.</text>
</comment>
<keyword evidence="2" id="KW-1185">Reference proteome</keyword>
<accession>A0A4R5QFK9</accession>
<dbReference type="RefSeq" id="WP_133289937.1">
    <property type="nucleotide sequence ID" value="NZ_SMSJ01000023.1"/>
</dbReference>
<dbReference type="Proteomes" id="UP000295096">
    <property type="component" value="Unassembled WGS sequence"/>
</dbReference>
<sequence>MTIRGSIDDITPLGASGWVHDDQAREPLLVQAMINGAVIGEAIADAERPDLAEAGFGDGRCGFRIAFGAAIDPSQLAFVSVKPSRGDAELPRTNLTGFVDAFRAMRARHPGVGWTRSIFGGLWTDRVDARRRLAGRVAIGAVAQDVAAPLGRFIEAGHVLLQGALAPAGLEARVAEAAARLPEGPLATRGSLDAADLLAALPELLFRDAALGLLRGAFDDNPLVCRVELARGTTPFSQPSTAEPLPSPTECAALVAGIGEGRMLLDIVRDSHALPEFTPGGESRWLAGSAASLSLAAAAAAAASVETLALGECDLAVIAPGTVYRLRVPEGMTALVALASPNRQTPLRFLHGEGGEVTLRHASGATLSV</sequence>
<proteinExistence type="predicted"/>
<gene>
    <name evidence="1" type="ORF">E2C06_17665</name>
</gene>
<dbReference type="EMBL" id="SMSJ01000023">
    <property type="protein sequence ID" value="TDH61331.1"/>
    <property type="molecule type" value="Genomic_DNA"/>
</dbReference>